<dbReference type="AlphaFoldDB" id="A0A1M4EIU8"/>
<sequence>MLLAPEVFDRRDDDGIVLLRVPCEHDGQVRGVYERPVTW</sequence>
<dbReference type="EMBL" id="LT559118">
    <property type="protein sequence ID" value="SBO98598.1"/>
    <property type="molecule type" value="Genomic_DNA"/>
</dbReference>
<name>A0A1M4EIU8_9ACTN</name>
<proteinExistence type="predicted"/>
<evidence type="ECO:0000313" key="1">
    <source>
        <dbReference type="EMBL" id="SBO98598.1"/>
    </source>
</evidence>
<accession>A0A1M4EIU8</accession>
<organism evidence="1">
    <name type="scientific">Nonomuraea gerenzanensis</name>
    <dbReference type="NCBI Taxonomy" id="93944"/>
    <lineage>
        <taxon>Bacteria</taxon>
        <taxon>Bacillati</taxon>
        <taxon>Actinomycetota</taxon>
        <taxon>Actinomycetes</taxon>
        <taxon>Streptosporangiales</taxon>
        <taxon>Streptosporangiaceae</taxon>
        <taxon>Nonomuraea</taxon>
    </lineage>
</organism>
<protein>
    <submittedName>
        <fullName evidence="1">Uncharacterized protein</fullName>
    </submittedName>
</protein>
<reference evidence="1" key="1">
    <citation type="submission" date="2016-04" db="EMBL/GenBank/DDBJ databases">
        <authorList>
            <person name="Evans L.H."/>
            <person name="Alamgir A."/>
            <person name="Owens N."/>
            <person name="Weber N.D."/>
            <person name="Virtaneva K."/>
            <person name="Barbian K."/>
            <person name="Babar A."/>
            <person name="Rosenke K."/>
        </authorList>
    </citation>
    <scope>NUCLEOTIDE SEQUENCE</scope>
    <source>
        <strain evidence="1">Nono1</strain>
    </source>
</reference>
<gene>
    <name evidence="1" type="ORF">BN4615_P8114</name>
</gene>